<organism evidence="1 3">
    <name type="scientific">Medicago truncatula</name>
    <name type="common">Barrel medic</name>
    <name type="synonym">Medicago tribuloides</name>
    <dbReference type="NCBI Taxonomy" id="3880"/>
    <lineage>
        <taxon>Eukaryota</taxon>
        <taxon>Viridiplantae</taxon>
        <taxon>Streptophyta</taxon>
        <taxon>Embryophyta</taxon>
        <taxon>Tracheophyta</taxon>
        <taxon>Spermatophyta</taxon>
        <taxon>Magnoliopsida</taxon>
        <taxon>eudicotyledons</taxon>
        <taxon>Gunneridae</taxon>
        <taxon>Pentapetalae</taxon>
        <taxon>rosids</taxon>
        <taxon>fabids</taxon>
        <taxon>Fabales</taxon>
        <taxon>Fabaceae</taxon>
        <taxon>Papilionoideae</taxon>
        <taxon>50 kb inversion clade</taxon>
        <taxon>NPAAA clade</taxon>
        <taxon>Hologalegina</taxon>
        <taxon>IRL clade</taxon>
        <taxon>Trifolieae</taxon>
        <taxon>Medicago</taxon>
    </lineage>
</organism>
<reference evidence="1 3" key="1">
    <citation type="journal article" date="2011" name="Nature">
        <title>The Medicago genome provides insight into the evolution of rhizobial symbioses.</title>
        <authorList>
            <person name="Young N.D."/>
            <person name="Debelle F."/>
            <person name="Oldroyd G.E."/>
            <person name="Geurts R."/>
            <person name="Cannon S.B."/>
            <person name="Udvardi M.K."/>
            <person name="Benedito V.A."/>
            <person name="Mayer K.F."/>
            <person name="Gouzy J."/>
            <person name="Schoof H."/>
            <person name="Van de Peer Y."/>
            <person name="Proost S."/>
            <person name="Cook D.R."/>
            <person name="Meyers B.C."/>
            <person name="Spannagl M."/>
            <person name="Cheung F."/>
            <person name="De Mita S."/>
            <person name="Krishnakumar V."/>
            <person name="Gundlach H."/>
            <person name="Zhou S."/>
            <person name="Mudge J."/>
            <person name="Bharti A.K."/>
            <person name="Murray J.D."/>
            <person name="Naoumkina M.A."/>
            <person name="Rosen B."/>
            <person name="Silverstein K.A."/>
            <person name="Tang H."/>
            <person name="Rombauts S."/>
            <person name="Zhao P.X."/>
            <person name="Zhou P."/>
            <person name="Barbe V."/>
            <person name="Bardou P."/>
            <person name="Bechner M."/>
            <person name="Bellec A."/>
            <person name="Berger A."/>
            <person name="Berges H."/>
            <person name="Bidwell S."/>
            <person name="Bisseling T."/>
            <person name="Choisne N."/>
            <person name="Couloux A."/>
            <person name="Denny R."/>
            <person name="Deshpande S."/>
            <person name="Dai X."/>
            <person name="Doyle J.J."/>
            <person name="Dudez A.M."/>
            <person name="Farmer A.D."/>
            <person name="Fouteau S."/>
            <person name="Franken C."/>
            <person name="Gibelin C."/>
            <person name="Gish J."/>
            <person name="Goldstein S."/>
            <person name="Gonzalez A.J."/>
            <person name="Green P.J."/>
            <person name="Hallab A."/>
            <person name="Hartog M."/>
            <person name="Hua A."/>
            <person name="Humphray S.J."/>
            <person name="Jeong D.H."/>
            <person name="Jing Y."/>
            <person name="Jocker A."/>
            <person name="Kenton S.M."/>
            <person name="Kim D.J."/>
            <person name="Klee K."/>
            <person name="Lai H."/>
            <person name="Lang C."/>
            <person name="Lin S."/>
            <person name="Macmil S.L."/>
            <person name="Magdelenat G."/>
            <person name="Matthews L."/>
            <person name="McCorrison J."/>
            <person name="Monaghan E.L."/>
            <person name="Mun J.H."/>
            <person name="Najar F.Z."/>
            <person name="Nicholson C."/>
            <person name="Noirot C."/>
            <person name="O'Bleness M."/>
            <person name="Paule C.R."/>
            <person name="Poulain J."/>
            <person name="Prion F."/>
            <person name="Qin B."/>
            <person name="Qu C."/>
            <person name="Retzel E.F."/>
            <person name="Riddle C."/>
            <person name="Sallet E."/>
            <person name="Samain S."/>
            <person name="Samson N."/>
            <person name="Sanders I."/>
            <person name="Saurat O."/>
            <person name="Scarpelli C."/>
            <person name="Schiex T."/>
            <person name="Segurens B."/>
            <person name="Severin A.J."/>
            <person name="Sherrier D.J."/>
            <person name="Shi R."/>
            <person name="Sims S."/>
            <person name="Singer S.R."/>
            <person name="Sinharoy S."/>
            <person name="Sterck L."/>
            <person name="Viollet A."/>
            <person name="Wang B.B."/>
            <person name="Wang K."/>
            <person name="Wang M."/>
            <person name="Wang X."/>
            <person name="Warfsmann J."/>
            <person name="Weissenbach J."/>
            <person name="White D.D."/>
            <person name="White J.D."/>
            <person name="Wiley G.B."/>
            <person name="Wincker P."/>
            <person name="Xing Y."/>
            <person name="Yang L."/>
            <person name="Yao Z."/>
            <person name="Ying F."/>
            <person name="Zhai J."/>
            <person name="Zhou L."/>
            <person name="Zuber A."/>
            <person name="Denarie J."/>
            <person name="Dixon R.A."/>
            <person name="May G.D."/>
            <person name="Schwartz D.C."/>
            <person name="Rogers J."/>
            <person name="Quetier F."/>
            <person name="Town C.D."/>
            <person name="Roe B.A."/>
        </authorList>
    </citation>
    <scope>NUCLEOTIDE SEQUENCE [LARGE SCALE GENOMIC DNA]</scope>
    <source>
        <strain evidence="1">A17</strain>
        <strain evidence="2 3">cv. Jemalong A17</strain>
    </source>
</reference>
<dbReference type="Proteomes" id="UP000002051">
    <property type="component" value="Chromosome 2"/>
</dbReference>
<proteinExistence type="predicted"/>
<protein>
    <submittedName>
        <fullName evidence="1 2">Uncharacterized protein</fullName>
    </submittedName>
</protein>
<sequence>MKNEALNSVQEYAASCHDGAGDSTMLYLIRLHRAMFLLDRATIFPVATQKLNHSIVPRFPTNMPRFFQTSSSILRHISTKSLESLNYNWFLELLT</sequence>
<keyword evidence="3" id="KW-1185">Reference proteome</keyword>
<dbReference type="EnsemblPlants" id="KEH38726">
    <property type="protein sequence ID" value="KEH38726"/>
    <property type="gene ID" value="MTR_2g079140"/>
</dbReference>
<evidence type="ECO:0000313" key="3">
    <source>
        <dbReference type="Proteomes" id="UP000002051"/>
    </source>
</evidence>
<reference evidence="1 3" key="2">
    <citation type="journal article" date="2014" name="BMC Genomics">
        <title>An improved genome release (version Mt4.0) for the model legume Medicago truncatula.</title>
        <authorList>
            <person name="Tang H."/>
            <person name="Krishnakumar V."/>
            <person name="Bidwell S."/>
            <person name="Rosen B."/>
            <person name="Chan A."/>
            <person name="Zhou S."/>
            <person name="Gentzbittel L."/>
            <person name="Childs K.L."/>
            <person name="Yandell M."/>
            <person name="Gundlach H."/>
            <person name="Mayer K.F."/>
            <person name="Schwartz D.C."/>
            <person name="Town C.D."/>
        </authorList>
    </citation>
    <scope>GENOME REANNOTATION</scope>
    <source>
        <strain evidence="1">A17</strain>
        <strain evidence="2 3">cv. Jemalong A17</strain>
    </source>
</reference>
<evidence type="ECO:0000313" key="1">
    <source>
        <dbReference type="EMBL" id="KEH38726.1"/>
    </source>
</evidence>
<accession>A0A072VAT5</accession>
<evidence type="ECO:0000313" key="2">
    <source>
        <dbReference type="EnsemblPlants" id="KEH38726"/>
    </source>
</evidence>
<name>A0A072VAT5_MEDTR</name>
<reference evidence="2" key="3">
    <citation type="submission" date="2015-04" db="UniProtKB">
        <authorList>
            <consortium name="EnsemblPlants"/>
        </authorList>
    </citation>
    <scope>IDENTIFICATION</scope>
    <source>
        <strain evidence="2">cv. Jemalong A17</strain>
    </source>
</reference>
<dbReference type="EMBL" id="CM001218">
    <property type="protein sequence ID" value="KEH38726.1"/>
    <property type="molecule type" value="Genomic_DNA"/>
</dbReference>
<dbReference type="HOGENOM" id="CLU_2375983_0_0_1"/>
<gene>
    <name evidence="1" type="ordered locus">MTR_2g079140</name>
</gene>
<dbReference type="AlphaFoldDB" id="A0A072VAT5"/>